<evidence type="ECO:0000313" key="2">
    <source>
        <dbReference type="Proteomes" id="UP000299102"/>
    </source>
</evidence>
<evidence type="ECO:0000313" key="1">
    <source>
        <dbReference type="EMBL" id="GBP08154.1"/>
    </source>
</evidence>
<accession>A0A4C1T1Y6</accession>
<reference evidence="1 2" key="1">
    <citation type="journal article" date="2019" name="Commun. Biol.">
        <title>The bagworm genome reveals a unique fibroin gene that provides high tensile strength.</title>
        <authorList>
            <person name="Kono N."/>
            <person name="Nakamura H."/>
            <person name="Ohtoshi R."/>
            <person name="Tomita M."/>
            <person name="Numata K."/>
            <person name="Arakawa K."/>
        </authorList>
    </citation>
    <scope>NUCLEOTIDE SEQUENCE [LARGE SCALE GENOMIC DNA]</scope>
</reference>
<name>A0A4C1T1Y6_EUMVA</name>
<organism evidence="1 2">
    <name type="scientific">Eumeta variegata</name>
    <name type="common">Bagworm moth</name>
    <name type="synonym">Eumeta japonica</name>
    <dbReference type="NCBI Taxonomy" id="151549"/>
    <lineage>
        <taxon>Eukaryota</taxon>
        <taxon>Metazoa</taxon>
        <taxon>Ecdysozoa</taxon>
        <taxon>Arthropoda</taxon>
        <taxon>Hexapoda</taxon>
        <taxon>Insecta</taxon>
        <taxon>Pterygota</taxon>
        <taxon>Neoptera</taxon>
        <taxon>Endopterygota</taxon>
        <taxon>Lepidoptera</taxon>
        <taxon>Glossata</taxon>
        <taxon>Ditrysia</taxon>
        <taxon>Tineoidea</taxon>
        <taxon>Psychidae</taxon>
        <taxon>Oiketicinae</taxon>
        <taxon>Eumeta</taxon>
    </lineage>
</organism>
<comment type="caution">
    <text evidence="1">The sequence shown here is derived from an EMBL/GenBank/DDBJ whole genome shotgun (WGS) entry which is preliminary data.</text>
</comment>
<proteinExistence type="predicted"/>
<protein>
    <submittedName>
        <fullName evidence="1">Uncharacterized protein</fullName>
    </submittedName>
</protein>
<keyword evidence="2" id="KW-1185">Reference proteome</keyword>
<dbReference type="AlphaFoldDB" id="A0A4C1T1Y6"/>
<sequence>MIKLQTQQITHRDCETKQSYQLFEREATLPDVGRVFPNFSEPSPGVMRQALPVASRLVFDADAYTCSDRL</sequence>
<gene>
    <name evidence="1" type="ORF">EVAR_2940_1</name>
</gene>
<dbReference type="Proteomes" id="UP000299102">
    <property type="component" value="Unassembled WGS sequence"/>
</dbReference>
<dbReference type="EMBL" id="BGZK01000029">
    <property type="protein sequence ID" value="GBP08154.1"/>
    <property type="molecule type" value="Genomic_DNA"/>
</dbReference>